<dbReference type="InterPro" id="IPR011004">
    <property type="entry name" value="Trimer_LpxA-like_sf"/>
</dbReference>
<dbReference type="PANTHER" id="PTHR43300:SF4">
    <property type="entry name" value="ACYL-[ACYL-CARRIER-PROTEIN]--UDP-N-ACETYLGLUCOSAMINE O-ACYLTRANSFERASE"/>
    <property type="match status" value="1"/>
</dbReference>
<dbReference type="Gene3D" id="2.160.10.10">
    <property type="entry name" value="Hexapeptide repeat proteins"/>
    <property type="match status" value="1"/>
</dbReference>
<protein>
    <recommendedName>
        <fullName evidence="3">Acetyltransferase</fullName>
    </recommendedName>
</protein>
<dbReference type="SUPFAM" id="SSF51161">
    <property type="entry name" value="Trimeric LpxA-like enzymes"/>
    <property type="match status" value="1"/>
</dbReference>
<dbReference type="EMBL" id="MGFQ01000045">
    <property type="protein sequence ID" value="OGM08455.1"/>
    <property type="molecule type" value="Genomic_DNA"/>
</dbReference>
<dbReference type="InterPro" id="IPR001451">
    <property type="entry name" value="Hexapep"/>
</dbReference>
<organism evidence="1 2">
    <name type="scientific">Candidatus Woesebacteria bacterium RBG_13_36_22</name>
    <dbReference type="NCBI Taxonomy" id="1802478"/>
    <lineage>
        <taxon>Bacteria</taxon>
        <taxon>Candidatus Woeseibacteriota</taxon>
    </lineage>
</organism>
<dbReference type="CDD" id="cd03358">
    <property type="entry name" value="LbH_WxcM_N_like"/>
    <property type="match status" value="1"/>
</dbReference>
<dbReference type="Proteomes" id="UP000176939">
    <property type="component" value="Unassembled WGS sequence"/>
</dbReference>
<name>A0A1F7X2C2_9BACT</name>
<gene>
    <name evidence="1" type="ORF">A2Z67_06000</name>
</gene>
<evidence type="ECO:0008006" key="3">
    <source>
        <dbReference type="Google" id="ProtNLM"/>
    </source>
</evidence>
<reference evidence="1 2" key="1">
    <citation type="journal article" date="2016" name="Nat. Commun.">
        <title>Thousands of microbial genomes shed light on interconnected biogeochemical processes in an aquifer system.</title>
        <authorList>
            <person name="Anantharaman K."/>
            <person name="Brown C.T."/>
            <person name="Hug L.A."/>
            <person name="Sharon I."/>
            <person name="Castelle C.J."/>
            <person name="Probst A.J."/>
            <person name="Thomas B.C."/>
            <person name="Singh A."/>
            <person name="Wilkins M.J."/>
            <person name="Karaoz U."/>
            <person name="Brodie E.L."/>
            <person name="Williams K.H."/>
            <person name="Hubbard S.S."/>
            <person name="Banfield J.F."/>
        </authorList>
    </citation>
    <scope>NUCLEOTIDE SEQUENCE [LARGE SCALE GENOMIC DNA]</scope>
</reference>
<evidence type="ECO:0000313" key="1">
    <source>
        <dbReference type="EMBL" id="OGM08455.1"/>
    </source>
</evidence>
<sequence length="146" mass="15497">MADVHPTVKFGKNSYVWSFAVICEGVEIGDNCVVGSGVFIGRNCKIGNNVRIQDKAFLVDRMIIQDNVFIGPCVAMTNDKYPMVNNLNYEALPPILENGCSLGANCTILPGVRIGRGAMIGAGAVVTKDVLPGEVVVGSPAKEVKN</sequence>
<dbReference type="InterPro" id="IPR050179">
    <property type="entry name" value="Trans_hexapeptide_repeat"/>
</dbReference>
<accession>A0A1F7X2C2</accession>
<evidence type="ECO:0000313" key="2">
    <source>
        <dbReference type="Proteomes" id="UP000176939"/>
    </source>
</evidence>
<dbReference type="Pfam" id="PF00132">
    <property type="entry name" value="Hexapep"/>
    <property type="match status" value="2"/>
</dbReference>
<dbReference type="PANTHER" id="PTHR43300">
    <property type="entry name" value="ACETYLTRANSFERASE"/>
    <property type="match status" value="1"/>
</dbReference>
<comment type="caution">
    <text evidence="1">The sequence shown here is derived from an EMBL/GenBank/DDBJ whole genome shotgun (WGS) entry which is preliminary data.</text>
</comment>
<proteinExistence type="predicted"/>
<dbReference type="AlphaFoldDB" id="A0A1F7X2C2"/>